<dbReference type="AlphaFoldDB" id="A0A0M8ZPT8"/>
<reference evidence="2 3" key="1">
    <citation type="submission" date="2015-07" db="EMBL/GenBank/DDBJ databases">
        <title>The genome of Melipona quadrifasciata.</title>
        <authorList>
            <person name="Pan H."/>
            <person name="Kapheim K."/>
        </authorList>
    </citation>
    <scope>NUCLEOTIDE SEQUENCE [LARGE SCALE GENOMIC DNA]</scope>
    <source>
        <strain evidence="2">0111107301</strain>
        <tissue evidence="2">Whole body</tissue>
    </source>
</reference>
<sequence>MAFNAASIDNKTQELRIFDRSLYLKQSHIKHCGKNNDRLANSGGHVTRDESFAMDEQEEDDDEEEEEKEEEEEEGPYVCRGNLSRRVGSQVVHSRGPVDEHDGRVGAVGGGVTYIIVQYIRVQLVLLGGSSVKFIGEKWFSLNESGGLHCLSSRFTKGATTSESSIHRELKLKVNKNWLEDIPVTVNSQNSIKEKLYKSEGPTIVKIEICRQQNVYVPMFFFRFHDPKEKKVKMDNRQWISTVVEIWRRVRIRNVECGNLRIIFEFIIKKTARFVPQYLTNATRFKDNEPRKSNFSIRSPEYLVSPSVYDTFAINGASLQALEIILTTPYGALQWPGRTNANRLAGHGLNKQAQALTLRRVVGESAIAQYQTTPLLLEVYATPPCESRDPNQPIANFRCISVAPEEARFSESPPLKSLSNIFEQMNINTYFLLTTDNKQNTFSQNNPQCYEFHKIRWQRRWFVLYDDGELTYSVDEHATEDKHSEDVYYVCQHFDLTECHASWIS</sequence>
<dbReference type="EMBL" id="KQ435922">
    <property type="protein sequence ID" value="KOX68457.1"/>
    <property type="molecule type" value="Genomic_DNA"/>
</dbReference>
<name>A0A0M8ZPT8_9HYME</name>
<gene>
    <name evidence="2" type="ORF">WN51_03943</name>
</gene>
<proteinExistence type="predicted"/>
<evidence type="ECO:0008006" key="4">
    <source>
        <dbReference type="Google" id="ProtNLM"/>
    </source>
</evidence>
<dbReference type="Gene3D" id="2.30.29.30">
    <property type="entry name" value="Pleckstrin-homology domain (PH domain)/Phosphotyrosine-binding domain (PTB)"/>
    <property type="match status" value="1"/>
</dbReference>
<evidence type="ECO:0000256" key="1">
    <source>
        <dbReference type="SAM" id="MobiDB-lite"/>
    </source>
</evidence>
<evidence type="ECO:0000313" key="2">
    <source>
        <dbReference type="EMBL" id="KOX68457.1"/>
    </source>
</evidence>
<feature type="compositionally biased region" description="Acidic residues" evidence="1">
    <location>
        <begin position="52"/>
        <end position="75"/>
    </location>
</feature>
<dbReference type="Proteomes" id="UP000053105">
    <property type="component" value="Unassembled WGS sequence"/>
</dbReference>
<dbReference type="OrthoDB" id="8122943at2759"/>
<organism evidence="2 3">
    <name type="scientific">Melipona quadrifasciata</name>
    <dbReference type="NCBI Taxonomy" id="166423"/>
    <lineage>
        <taxon>Eukaryota</taxon>
        <taxon>Metazoa</taxon>
        <taxon>Ecdysozoa</taxon>
        <taxon>Arthropoda</taxon>
        <taxon>Hexapoda</taxon>
        <taxon>Insecta</taxon>
        <taxon>Pterygota</taxon>
        <taxon>Neoptera</taxon>
        <taxon>Endopterygota</taxon>
        <taxon>Hymenoptera</taxon>
        <taxon>Apocrita</taxon>
        <taxon>Aculeata</taxon>
        <taxon>Apoidea</taxon>
        <taxon>Anthophila</taxon>
        <taxon>Apidae</taxon>
        <taxon>Melipona</taxon>
    </lineage>
</organism>
<accession>A0A0M8ZPT8</accession>
<protein>
    <recommendedName>
        <fullName evidence="4">PH domain-containing protein</fullName>
    </recommendedName>
</protein>
<evidence type="ECO:0000313" key="3">
    <source>
        <dbReference type="Proteomes" id="UP000053105"/>
    </source>
</evidence>
<dbReference type="InterPro" id="IPR011993">
    <property type="entry name" value="PH-like_dom_sf"/>
</dbReference>
<feature type="region of interest" description="Disordered" evidence="1">
    <location>
        <begin position="34"/>
        <end position="80"/>
    </location>
</feature>
<dbReference type="SUPFAM" id="SSF50729">
    <property type="entry name" value="PH domain-like"/>
    <property type="match status" value="1"/>
</dbReference>
<dbReference type="STRING" id="166423.A0A0M8ZPT8"/>
<keyword evidence="3" id="KW-1185">Reference proteome</keyword>